<name>A0A495IXR0_9SPHI</name>
<organism evidence="2 3">
    <name type="scientific">Mucilaginibacter gracilis</name>
    <dbReference type="NCBI Taxonomy" id="423350"/>
    <lineage>
        <taxon>Bacteria</taxon>
        <taxon>Pseudomonadati</taxon>
        <taxon>Bacteroidota</taxon>
        <taxon>Sphingobacteriia</taxon>
        <taxon>Sphingobacteriales</taxon>
        <taxon>Sphingobacteriaceae</taxon>
        <taxon>Mucilaginibacter</taxon>
    </lineage>
</organism>
<dbReference type="Proteomes" id="UP000268007">
    <property type="component" value="Unassembled WGS sequence"/>
</dbReference>
<evidence type="ECO:0000313" key="3">
    <source>
        <dbReference type="Proteomes" id="UP000268007"/>
    </source>
</evidence>
<dbReference type="PANTHER" id="PTHR34595">
    <property type="entry name" value="BLR5612 PROTEIN"/>
    <property type="match status" value="1"/>
</dbReference>
<proteinExistence type="predicted"/>
<feature type="domain" description="DUF403" evidence="1">
    <location>
        <begin position="1"/>
        <end position="309"/>
    </location>
</feature>
<comment type="caution">
    <text evidence="2">The sequence shown here is derived from an EMBL/GenBank/DDBJ whole genome shotgun (WGS) entry which is preliminary data.</text>
</comment>
<protein>
    <submittedName>
        <fullName evidence="2">Putative alpha-E superfamily protein</fullName>
    </submittedName>
</protein>
<gene>
    <name evidence="2" type="ORF">BDD43_1634</name>
</gene>
<evidence type="ECO:0000259" key="1">
    <source>
        <dbReference type="Pfam" id="PF04168"/>
    </source>
</evidence>
<dbReference type="AlphaFoldDB" id="A0A495IXR0"/>
<evidence type="ECO:0000313" key="2">
    <source>
        <dbReference type="EMBL" id="RKR81487.1"/>
    </source>
</evidence>
<dbReference type="PANTHER" id="PTHR34595:SF7">
    <property type="entry name" value="SLL1039 PROTEIN"/>
    <property type="match status" value="1"/>
</dbReference>
<dbReference type="InterPro" id="IPR007296">
    <property type="entry name" value="DUF403"/>
</dbReference>
<reference evidence="2 3" key="1">
    <citation type="submission" date="2018-10" db="EMBL/GenBank/DDBJ databases">
        <title>Genomic Encyclopedia of Archaeal and Bacterial Type Strains, Phase II (KMG-II): from individual species to whole genera.</title>
        <authorList>
            <person name="Goeker M."/>
        </authorList>
    </citation>
    <scope>NUCLEOTIDE SEQUENCE [LARGE SCALE GENOMIC DNA]</scope>
    <source>
        <strain evidence="2 3">DSM 18602</strain>
    </source>
</reference>
<dbReference type="InterPro" id="IPR051680">
    <property type="entry name" value="ATP-dep_Glu-Cys_Ligase-2"/>
</dbReference>
<dbReference type="OrthoDB" id="9803532at2"/>
<sequence>MLSRVASSLYWMSRYIERSDGILRMLKINYASSQDTVQKFTWEPVVRIFAGVEDEGVEVLEHDSRAVLKYMVLDRENPNSVLNIITQARENARGVQEHIPKDLWQCLNEYYHAVRDPKLNFWLEKDDPITALDILIKQGMLYYGTFEITMERGEGRAYMNIGHYLERSIQSVDILDTKFGSIDDNPDLLTDTTYWKHLLLSLGGYEIYLKNYRSKGFEAENVLEQVILNNDFPRSVVYAVNHIQMYFERLKSESNMDDFRELSFLIGRLQSSIKYSSVKTIRLEGLHEYLTNVRSELFKIGNKLNEHYFAFS</sequence>
<dbReference type="RefSeq" id="WP_121197182.1">
    <property type="nucleotide sequence ID" value="NZ_RBKU01000001.1"/>
</dbReference>
<accession>A0A495IXR0</accession>
<dbReference type="EMBL" id="RBKU01000001">
    <property type="protein sequence ID" value="RKR81487.1"/>
    <property type="molecule type" value="Genomic_DNA"/>
</dbReference>
<dbReference type="Pfam" id="PF04168">
    <property type="entry name" value="Alpha-E"/>
    <property type="match status" value="1"/>
</dbReference>
<keyword evidence="3" id="KW-1185">Reference proteome</keyword>